<dbReference type="PANTHER" id="PTHR25466">
    <property type="entry name" value="T-LYMPHOCYTE ACTIVATION ANTIGEN"/>
    <property type="match status" value="1"/>
</dbReference>
<reference evidence="13" key="1">
    <citation type="submission" date="2006-01" db="EMBL/GenBank/DDBJ databases">
        <authorList>
            <person name="Lindblad-Toh K."/>
            <person name="Mauceli E."/>
            <person name="Grabherr M."/>
            <person name="Chang J.L."/>
            <person name="Lander E.S."/>
        </authorList>
    </citation>
    <scope>NUCLEOTIDE SEQUENCE [LARGE SCALE GENOMIC DNA]</scope>
</reference>
<dbReference type="PANTHER" id="PTHR25466:SF9">
    <property type="entry name" value="FIBRONECTIN TYPE-III DOMAIN-CONTAINING PROTEIN"/>
    <property type="match status" value="1"/>
</dbReference>
<keyword evidence="6 11" id="KW-0472">Membrane</keyword>
<keyword evidence="9" id="KW-0325">Glycoprotein</keyword>
<protein>
    <recommendedName>
        <fullName evidence="12">Immunoglobulin V-set domain-containing protein</fullName>
    </recommendedName>
</protein>
<evidence type="ECO:0000256" key="4">
    <source>
        <dbReference type="ARBA" id="ARBA00022729"/>
    </source>
</evidence>
<dbReference type="GO" id="GO:0042130">
    <property type="term" value="P:negative regulation of T cell proliferation"/>
    <property type="evidence" value="ECO:0007669"/>
    <property type="project" value="TreeGrafter"/>
</dbReference>
<keyword evidence="8" id="KW-0675">Receptor</keyword>
<keyword evidence="5 11" id="KW-1133">Transmembrane helix</keyword>
<evidence type="ECO:0000256" key="8">
    <source>
        <dbReference type="ARBA" id="ARBA00023170"/>
    </source>
</evidence>
<dbReference type="Bgee" id="ENSGACG00000010501">
    <property type="expression patterns" value="Expressed in pharyngeal gill and 12 other cell types or tissues"/>
</dbReference>
<dbReference type="GO" id="GO:0042102">
    <property type="term" value="P:positive regulation of T cell proliferation"/>
    <property type="evidence" value="ECO:0007669"/>
    <property type="project" value="TreeGrafter"/>
</dbReference>
<evidence type="ECO:0000256" key="2">
    <source>
        <dbReference type="ARBA" id="ARBA00022475"/>
    </source>
</evidence>
<evidence type="ECO:0000256" key="9">
    <source>
        <dbReference type="ARBA" id="ARBA00023180"/>
    </source>
</evidence>
<dbReference type="GO" id="GO:0031295">
    <property type="term" value="P:T cell costimulation"/>
    <property type="evidence" value="ECO:0007669"/>
    <property type="project" value="TreeGrafter"/>
</dbReference>
<keyword evidence="7" id="KW-1015">Disulfide bond</keyword>
<reference evidence="13" key="2">
    <citation type="submission" date="2024-04" db="UniProtKB">
        <authorList>
            <consortium name="Ensembl"/>
        </authorList>
    </citation>
    <scope>IDENTIFICATION</scope>
</reference>
<dbReference type="GO" id="GO:0006955">
    <property type="term" value="P:immune response"/>
    <property type="evidence" value="ECO:0007669"/>
    <property type="project" value="TreeGrafter"/>
</dbReference>
<dbReference type="InParanoid" id="G3P8G1"/>
<feature type="transmembrane region" description="Helical" evidence="11">
    <location>
        <begin position="175"/>
        <end position="197"/>
    </location>
</feature>
<dbReference type="InterPro" id="IPR051713">
    <property type="entry name" value="T-cell_Activation_Regulation"/>
</dbReference>
<keyword evidence="2" id="KW-1003">Cell membrane</keyword>
<dbReference type="Gene3D" id="2.60.40.10">
    <property type="entry name" value="Immunoglobulins"/>
    <property type="match status" value="1"/>
</dbReference>
<dbReference type="InterPro" id="IPR013783">
    <property type="entry name" value="Ig-like_fold"/>
</dbReference>
<dbReference type="GO" id="GO:0007166">
    <property type="term" value="P:cell surface receptor signaling pathway"/>
    <property type="evidence" value="ECO:0007669"/>
    <property type="project" value="TreeGrafter"/>
</dbReference>
<organism evidence="13">
    <name type="scientific">Gasterosteus aculeatus</name>
    <name type="common">Three-spined stickleback</name>
    <dbReference type="NCBI Taxonomy" id="69293"/>
    <lineage>
        <taxon>Eukaryota</taxon>
        <taxon>Metazoa</taxon>
        <taxon>Chordata</taxon>
        <taxon>Craniata</taxon>
        <taxon>Vertebrata</taxon>
        <taxon>Euteleostomi</taxon>
        <taxon>Actinopterygii</taxon>
        <taxon>Neopterygii</taxon>
        <taxon>Teleostei</taxon>
        <taxon>Neoteleostei</taxon>
        <taxon>Acanthomorphata</taxon>
        <taxon>Eupercaria</taxon>
        <taxon>Perciformes</taxon>
        <taxon>Cottioidei</taxon>
        <taxon>Gasterosteales</taxon>
        <taxon>Gasterosteidae</taxon>
        <taxon>Gasterosteus</taxon>
    </lineage>
</organism>
<keyword evidence="3 11" id="KW-0812">Transmembrane</keyword>
<dbReference type="InterPro" id="IPR013106">
    <property type="entry name" value="Ig_V-set"/>
</dbReference>
<dbReference type="GO" id="GO:0009897">
    <property type="term" value="C:external side of plasma membrane"/>
    <property type="evidence" value="ECO:0007669"/>
    <property type="project" value="TreeGrafter"/>
</dbReference>
<evidence type="ECO:0000256" key="3">
    <source>
        <dbReference type="ARBA" id="ARBA00022692"/>
    </source>
</evidence>
<dbReference type="InterPro" id="IPR036179">
    <property type="entry name" value="Ig-like_dom_sf"/>
</dbReference>
<keyword evidence="10" id="KW-0393">Immunoglobulin domain</keyword>
<dbReference type="PROSITE" id="PS51257">
    <property type="entry name" value="PROKAR_LIPOPROTEIN"/>
    <property type="match status" value="1"/>
</dbReference>
<evidence type="ECO:0000256" key="7">
    <source>
        <dbReference type="ARBA" id="ARBA00023157"/>
    </source>
</evidence>
<dbReference type="GO" id="GO:0071222">
    <property type="term" value="P:cellular response to lipopolysaccharide"/>
    <property type="evidence" value="ECO:0007669"/>
    <property type="project" value="TreeGrafter"/>
</dbReference>
<dbReference type="Ensembl" id="ENSGACT00000013910.1">
    <property type="protein sequence ID" value="ENSGACP00000013885.1"/>
    <property type="gene ID" value="ENSGACG00000010501.1"/>
</dbReference>
<evidence type="ECO:0000256" key="5">
    <source>
        <dbReference type="ARBA" id="ARBA00022989"/>
    </source>
</evidence>
<name>G3P8G1_GASAC</name>
<evidence type="ECO:0000256" key="11">
    <source>
        <dbReference type="SAM" id="Phobius"/>
    </source>
</evidence>
<accession>G3P8G1</accession>
<comment type="subcellular location">
    <subcellularLocation>
        <location evidence="1">Cell membrane</location>
        <topology evidence="1">Single-pass type I membrane protein</topology>
    </subcellularLocation>
</comment>
<dbReference type="AlphaFoldDB" id="G3P8G1"/>
<sequence>MIVWPAKKYFSKEEMICSILVIFILTSCVCAGSFVVNVTQSWYHAEENHNISLEWMFPTSTDPSPNVLHVSCETLINQIHSVMFYLYEGVEVPEFQDVRFAGRVQWDKDVLREGRLRLHISRLQTNDSGLYWCEVDTSYGKNFKECHLNVTAVKDRPEPETTSDTSLRGDPRGRIGLYCVLGLTAALLVIYSFCLYITKRIRDQYNKQYIKTTIQVIDPLRFCTETV</sequence>
<dbReference type="Pfam" id="PF07686">
    <property type="entry name" value="V-set"/>
    <property type="match status" value="1"/>
</dbReference>
<feature type="domain" description="Immunoglobulin V-set" evidence="12">
    <location>
        <begin position="41"/>
        <end position="151"/>
    </location>
</feature>
<keyword evidence="4" id="KW-0732">Signal</keyword>
<evidence type="ECO:0000313" key="13">
    <source>
        <dbReference type="Ensembl" id="ENSGACP00000013885.1"/>
    </source>
</evidence>
<evidence type="ECO:0000256" key="6">
    <source>
        <dbReference type="ARBA" id="ARBA00023136"/>
    </source>
</evidence>
<dbReference type="STRING" id="69293.ENSGACP00000013885"/>
<evidence type="ECO:0000256" key="10">
    <source>
        <dbReference type="ARBA" id="ARBA00023319"/>
    </source>
</evidence>
<evidence type="ECO:0000259" key="12">
    <source>
        <dbReference type="Pfam" id="PF07686"/>
    </source>
</evidence>
<dbReference type="SUPFAM" id="SSF48726">
    <property type="entry name" value="Immunoglobulin"/>
    <property type="match status" value="1"/>
</dbReference>
<evidence type="ECO:0000256" key="1">
    <source>
        <dbReference type="ARBA" id="ARBA00004251"/>
    </source>
</evidence>
<proteinExistence type="predicted"/>